<protein>
    <submittedName>
        <fullName evidence="3">Glycoside hydrolase family 16 protein</fullName>
    </submittedName>
</protein>
<organism evidence="3 4">
    <name type="scientific">Rhizoctonia solani</name>
    <dbReference type="NCBI Taxonomy" id="456999"/>
    <lineage>
        <taxon>Eukaryota</taxon>
        <taxon>Fungi</taxon>
        <taxon>Dikarya</taxon>
        <taxon>Basidiomycota</taxon>
        <taxon>Agaricomycotina</taxon>
        <taxon>Agaricomycetes</taxon>
        <taxon>Cantharellales</taxon>
        <taxon>Ceratobasidiaceae</taxon>
        <taxon>Rhizoctonia</taxon>
    </lineage>
</organism>
<dbReference type="InterPro" id="IPR000757">
    <property type="entry name" value="Beta-glucanase-like"/>
</dbReference>
<sequence>MSQKISCLEAGRSQENHHGVRGWSETNLELEPLQLVLLLQTRGTGESLRGRVPSSTDADPEESWPVWLRESFSPSRTRRSTPLGWSNTSFLSHLRHLFPIDDIFTTRYDLNETNYRSRTRSSCDTFSSSIAQCSRFLYAGLSISFRALSSSHPRRAFHRRIPGQLVKRCIRPSNGYPGGGNSTSITGSSTTRSSTSTRTSTSGSTSPTTTRASTTSAPSSSPSSSSSPTSTSTSTSTATSSATTPSSTWRLQQRMEGSNFFDQWDFWSASDPTNGAVDYQSRENAQNAGLIEITSEGHAIMRIENTTQVTGNRRSVRISSKYIMNGGLAILDAVHMPHGCGTWPAWWTTDVPNWPHNGEIDIVEGVNGYVRNQASLHTAVGCTISNDYGSTGTLAASTNCAAEETGNMGCGQLSTQSNSLRQTFQRQWGGVYALLWQSTGVSVYFFPRNAIPSDITSEAPQPSTWGTPSGNWPSTPVTPQRSWTAAGAGGQTESCSASTGVSNCLDYIRNNGAAFTDAYWEVKSVKVYTT</sequence>
<dbReference type="PANTHER" id="PTHR10963">
    <property type="entry name" value="GLYCOSYL HYDROLASE-RELATED"/>
    <property type="match status" value="1"/>
</dbReference>
<proteinExistence type="predicted"/>
<dbReference type="CDD" id="cd02181">
    <property type="entry name" value="GH16_fungal_Lam16A_glucanase"/>
    <property type="match status" value="1"/>
</dbReference>
<comment type="caution">
    <text evidence="3">The sequence shown here is derived from an EMBL/GenBank/DDBJ whole genome shotgun (WGS) entry which is preliminary data.</text>
</comment>
<feature type="region of interest" description="Disordered" evidence="1">
    <location>
        <begin position="456"/>
        <end position="489"/>
    </location>
</feature>
<feature type="compositionally biased region" description="Low complexity" evidence="1">
    <location>
        <begin position="182"/>
        <end position="248"/>
    </location>
</feature>
<dbReference type="InterPro" id="IPR050546">
    <property type="entry name" value="Glycosyl_Hydrlase_16"/>
</dbReference>
<dbReference type="Gene3D" id="2.60.120.200">
    <property type="match status" value="1"/>
</dbReference>
<dbReference type="PANTHER" id="PTHR10963:SF24">
    <property type="entry name" value="GLYCOSIDASE C21B10.07-RELATED"/>
    <property type="match status" value="1"/>
</dbReference>
<evidence type="ECO:0000259" key="2">
    <source>
        <dbReference type="PROSITE" id="PS51762"/>
    </source>
</evidence>
<dbReference type="GO" id="GO:0004553">
    <property type="term" value="F:hydrolase activity, hydrolyzing O-glycosyl compounds"/>
    <property type="evidence" value="ECO:0007669"/>
    <property type="project" value="InterPro"/>
</dbReference>
<dbReference type="InterPro" id="IPR013320">
    <property type="entry name" value="ConA-like_dom_sf"/>
</dbReference>
<evidence type="ECO:0000313" key="3">
    <source>
        <dbReference type="EMBL" id="KAF8761579.1"/>
    </source>
</evidence>
<name>A0A8H7IKK8_9AGAM</name>
<dbReference type="Proteomes" id="UP000614334">
    <property type="component" value="Unassembled WGS sequence"/>
</dbReference>
<reference evidence="3" key="1">
    <citation type="submission" date="2020-09" db="EMBL/GenBank/DDBJ databases">
        <title>Comparative genome analyses of four rice-infecting Rhizoctonia solani isolates reveal extensive enrichment of homogalacturonan modification genes.</title>
        <authorList>
            <person name="Lee D.-Y."/>
            <person name="Jeon J."/>
            <person name="Kim K.-T."/>
            <person name="Cheong K."/>
            <person name="Song H."/>
            <person name="Choi G."/>
            <person name="Ko J."/>
            <person name="Opiyo S.O."/>
            <person name="Zuo S."/>
            <person name="Madhav S."/>
            <person name="Lee Y.-H."/>
            <person name="Wang G.-L."/>
        </authorList>
    </citation>
    <scope>NUCLEOTIDE SEQUENCE</scope>
    <source>
        <strain evidence="3">AG1-IA B2</strain>
    </source>
</reference>
<dbReference type="GO" id="GO:0009251">
    <property type="term" value="P:glucan catabolic process"/>
    <property type="evidence" value="ECO:0007669"/>
    <property type="project" value="TreeGrafter"/>
</dbReference>
<feature type="domain" description="GH16" evidence="2">
    <location>
        <begin position="239"/>
        <end position="488"/>
    </location>
</feature>
<accession>A0A8H7IKK8</accession>
<keyword evidence="3" id="KW-0378">Hydrolase</keyword>
<dbReference type="Pfam" id="PF26113">
    <property type="entry name" value="GH16_XgeA"/>
    <property type="match status" value="1"/>
</dbReference>
<dbReference type="SUPFAM" id="SSF49899">
    <property type="entry name" value="Concanavalin A-like lectins/glucanases"/>
    <property type="match status" value="1"/>
</dbReference>
<feature type="compositionally biased region" description="Polar residues" evidence="1">
    <location>
        <begin position="456"/>
        <end position="483"/>
    </location>
</feature>
<evidence type="ECO:0000256" key="1">
    <source>
        <dbReference type="SAM" id="MobiDB-lite"/>
    </source>
</evidence>
<gene>
    <name evidence="3" type="ORF">RHS01_00951</name>
</gene>
<feature type="region of interest" description="Disordered" evidence="1">
    <location>
        <begin position="1"/>
        <end position="22"/>
    </location>
</feature>
<feature type="region of interest" description="Disordered" evidence="1">
    <location>
        <begin position="168"/>
        <end position="248"/>
    </location>
</feature>
<evidence type="ECO:0000313" key="4">
    <source>
        <dbReference type="Proteomes" id="UP000614334"/>
    </source>
</evidence>
<dbReference type="PROSITE" id="PS51762">
    <property type="entry name" value="GH16_2"/>
    <property type="match status" value="1"/>
</dbReference>
<dbReference type="EMBL" id="JACYCF010000001">
    <property type="protein sequence ID" value="KAF8761579.1"/>
    <property type="molecule type" value="Genomic_DNA"/>
</dbReference>
<dbReference type="AlphaFoldDB" id="A0A8H7IKK8"/>